<feature type="domain" description="Aminotransferase class V" evidence="2">
    <location>
        <begin position="446"/>
        <end position="516"/>
    </location>
</feature>
<dbReference type="Gene3D" id="3.40.640.10">
    <property type="entry name" value="Type I PLP-dependent aspartate aminotransferase-like (Major domain)"/>
    <property type="match status" value="1"/>
</dbReference>
<dbReference type="EMBL" id="KE346374">
    <property type="protein sequence ID" value="KJE97387.1"/>
    <property type="molecule type" value="Genomic_DNA"/>
</dbReference>
<proteinExistence type="predicted"/>
<sequence>MTTPSMFDPPEYQKLMRSIRAHFPGLRASMQASDEVTNAHVDHEDEAIAEALKVNILGDVGAQEIADALKRGVTGSPQTGSPAASANANADAVPESFDSCHTEDDGERAWAILENAGGSQVPASVVRAMAAYMTRSYVQIGAGYHMSTKGAITVDMAHRFVARLLNAEQTGRIILGSSASQLIYMLADCLRDTLEPGDEVVFAEAAHESNVTPWLALSRHHGIVLRNWEMDTTTMETCPVENLTPLLNSRTRVVIFPQVSNLLGTVVDVAAITKHIRARAPAAHVIVDGVAYAPHRVVDVKAWDVDYYVLSTYKVYGPHMGALYGKESAMQELQGLNHYFIPSNVPYKFEIGGSSHEGCAGLLGLIPYLKFLAKTAQCKKVEGPRGGWRDTTLDISRAEIVAAFQLMTHIERHLTRHLLKGLARLAERGLVVIGPAVDLASDAAVDARIPTVAFVSTVPNCWPSIIVRACHEKKVAIRSGHMYSWRMCEALDIDRSLGVCRVSLSHYNTTEEVDRFLAVLEKVLSEKHA</sequence>
<protein>
    <submittedName>
        <fullName evidence="3">Cysteine desulfurase</fullName>
    </submittedName>
</protein>
<reference evidence="4" key="1">
    <citation type="submission" date="2011-02" db="EMBL/GenBank/DDBJ databases">
        <title>The Genome Sequence of Capsaspora owczarzaki ATCC 30864.</title>
        <authorList>
            <person name="Russ C."/>
            <person name="Cuomo C."/>
            <person name="Burger G."/>
            <person name="Gray M.W."/>
            <person name="Holland P.W.H."/>
            <person name="King N."/>
            <person name="Lang F.B.F."/>
            <person name="Roger A.J."/>
            <person name="Ruiz-Trillo I."/>
            <person name="Young S.K."/>
            <person name="Zeng Q."/>
            <person name="Gargeya S."/>
            <person name="Alvarado L."/>
            <person name="Berlin A."/>
            <person name="Chapman S.B."/>
            <person name="Chen Z."/>
            <person name="Freedman E."/>
            <person name="Gellesch M."/>
            <person name="Goldberg J."/>
            <person name="Griggs A."/>
            <person name="Gujja S."/>
            <person name="Heilman E."/>
            <person name="Heiman D."/>
            <person name="Howarth C."/>
            <person name="Mehta T."/>
            <person name="Neiman D."/>
            <person name="Pearson M."/>
            <person name="Roberts A."/>
            <person name="Saif S."/>
            <person name="Shea T."/>
            <person name="Shenoy N."/>
            <person name="Sisk P."/>
            <person name="Stolte C."/>
            <person name="Sykes S."/>
            <person name="White J."/>
            <person name="Yandava C."/>
            <person name="Haas B."/>
            <person name="Nusbaum C."/>
            <person name="Birren B."/>
        </authorList>
    </citation>
    <scope>NUCLEOTIDE SEQUENCE</scope>
    <source>
        <strain evidence="4">ATCC 30864</strain>
    </source>
</reference>
<dbReference type="PhylomeDB" id="A0A0D2VZT2"/>
<gene>
    <name evidence="3" type="ORF">CAOG_007257</name>
</gene>
<dbReference type="eggNOG" id="KOG1549">
    <property type="taxonomic scope" value="Eukaryota"/>
</dbReference>
<dbReference type="RefSeq" id="XP_004343116.2">
    <property type="nucleotide sequence ID" value="XM_004343066.2"/>
</dbReference>
<dbReference type="Proteomes" id="UP000008743">
    <property type="component" value="Unassembled WGS sequence"/>
</dbReference>
<feature type="compositionally biased region" description="Low complexity" evidence="1">
    <location>
        <begin position="83"/>
        <end position="92"/>
    </location>
</feature>
<dbReference type="PANTHER" id="PTHR43586:SF21">
    <property type="entry name" value="PYRIDOXAL PHOSPHATE (PLP)-DEPENDENT ASPARTATE AMINOTRANSFERASE SUPERFAMILY"/>
    <property type="match status" value="1"/>
</dbReference>
<dbReference type="Pfam" id="PF00266">
    <property type="entry name" value="Aminotran_5"/>
    <property type="match status" value="2"/>
</dbReference>
<organism evidence="3 4">
    <name type="scientific">Capsaspora owczarzaki (strain ATCC 30864)</name>
    <dbReference type="NCBI Taxonomy" id="595528"/>
    <lineage>
        <taxon>Eukaryota</taxon>
        <taxon>Filasterea</taxon>
        <taxon>Capsaspora</taxon>
    </lineage>
</organism>
<evidence type="ECO:0000259" key="2">
    <source>
        <dbReference type="Pfam" id="PF00266"/>
    </source>
</evidence>
<name>A0A0D2VZT2_CAPO3</name>
<dbReference type="STRING" id="595528.A0A0D2VZT2"/>
<dbReference type="InterPro" id="IPR015421">
    <property type="entry name" value="PyrdxlP-dep_Trfase_major"/>
</dbReference>
<dbReference type="OrthoDB" id="420046at2759"/>
<keyword evidence="4" id="KW-1185">Reference proteome</keyword>
<dbReference type="InParanoid" id="A0A0D2VZT2"/>
<evidence type="ECO:0000313" key="3">
    <source>
        <dbReference type="EMBL" id="KJE97387.1"/>
    </source>
</evidence>
<dbReference type="InterPro" id="IPR015424">
    <property type="entry name" value="PyrdxlP-dep_Trfase"/>
</dbReference>
<dbReference type="InterPro" id="IPR000192">
    <property type="entry name" value="Aminotrans_V_dom"/>
</dbReference>
<feature type="region of interest" description="Disordered" evidence="1">
    <location>
        <begin position="72"/>
        <end position="104"/>
    </location>
</feature>
<evidence type="ECO:0000256" key="1">
    <source>
        <dbReference type="SAM" id="MobiDB-lite"/>
    </source>
</evidence>
<dbReference type="Gene3D" id="3.90.1150.10">
    <property type="entry name" value="Aspartate Aminotransferase, domain 1"/>
    <property type="match status" value="1"/>
</dbReference>
<accession>A0A0D2VZT2</accession>
<dbReference type="AlphaFoldDB" id="A0A0D2VZT2"/>
<dbReference type="PANTHER" id="PTHR43586">
    <property type="entry name" value="CYSTEINE DESULFURASE"/>
    <property type="match status" value="1"/>
</dbReference>
<dbReference type="InterPro" id="IPR015422">
    <property type="entry name" value="PyrdxlP-dep_Trfase_small"/>
</dbReference>
<dbReference type="SUPFAM" id="SSF53383">
    <property type="entry name" value="PLP-dependent transferases"/>
    <property type="match status" value="1"/>
</dbReference>
<evidence type="ECO:0000313" key="4">
    <source>
        <dbReference type="Proteomes" id="UP000008743"/>
    </source>
</evidence>
<feature type="domain" description="Aminotransferase class V" evidence="2">
    <location>
        <begin position="113"/>
        <end position="354"/>
    </location>
</feature>